<dbReference type="GO" id="GO:0004197">
    <property type="term" value="F:cysteine-type endopeptidase activity"/>
    <property type="evidence" value="ECO:0007669"/>
    <property type="project" value="InterPro"/>
</dbReference>
<dbReference type="Gene3D" id="3.40.50.12660">
    <property type="match status" value="1"/>
</dbReference>
<organism evidence="3 4">
    <name type="scientific">Crucibulum laeve</name>
    <dbReference type="NCBI Taxonomy" id="68775"/>
    <lineage>
        <taxon>Eukaryota</taxon>
        <taxon>Fungi</taxon>
        <taxon>Dikarya</taxon>
        <taxon>Basidiomycota</taxon>
        <taxon>Agaricomycotina</taxon>
        <taxon>Agaricomycetes</taxon>
        <taxon>Agaricomycetidae</taxon>
        <taxon>Agaricales</taxon>
        <taxon>Agaricineae</taxon>
        <taxon>Nidulariaceae</taxon>
        <taxon>Crucibulum</taxon>
    </lineage>
</organism>
<protein>
    <submittedName>
        <fullName evidence="3">Peptidase C14, caspase domain-containing protein</fullName>
    </submittedName>
</protein>
<proteinExistence type="inferred from homology"/>
<dbReference type="GO" id="GO:0005737">
    <property type="term" value="C:cytoplasm"/>
    <property type="evidence" value="ECO:0007669"/>
    <property type="project" value="TreeGrafter"/>
</dbReference>
<dbReference type="GO" id="GO:0006508">
    <property type="term" value="P:proteolysis"/>
    <property type="evidence" value="ECO:0007669"/>
    <property type="project" value="InterPro"/>
</dbReference>
<dbReference type="Pfam" id="PF00656">
    <property type="entry name" value="Peptidase_C14"/>
    <property type="match status" value="1"/>
</dbReference>
<dbReference type="EMBL" id="ML213600">
    <property type="protein sequence ID" value="TFK39199.1"/>
    <property type="molecule type" value="Genomic_DNA"/>
</dbReference>
<evidence type="ECO:0000259" key="2">
    <source>
        <dbReference type="Pfam" id="PF00656"/>
    </source>
</evidence>
<dbReference type="Proteomes" id="UP000308652">
    <property type="component" value="Unassembled WGS sequence"/>
</dbReference>
<dbReference type="AlphaFoldDB" id="A0A5C3M1A8"/>
<feature type="domain" description="Peptidase C14 caspase" evidence="2">
    <location>
        <begin position="29"/>
        <end position="289"/>
    </location>
</feature>
<accession>A0A5C3M1A8</accession>
<keyword evidence="4" id="KW-1185">Reference proteome</keyword>
<dbReference type="OrthoDB" id="3223806at2759"/>
<evidence type="ECO:0000256" key="1">
    <source>
        <dbReference type="ARBA" id="ARBA00009005"/>
    </source>
</evidence>
<dbReference type="PANTHER" id="PTHR48104">
    <property type="entry name" value="METACASPASE-4"/>
    <property type="match status" value="1"/>
</dbReference>
<gene>
    <name evidence="3" type="ORF">BDQ12DRAFT_735006</name>
</gene>
<reference evidence="3 4" key="1">
    <citation type="journal article" date="2019" name="Nat. Ecol. Evol.">
        <title>Megaphylogeny resolves global patterns of mushroom evolution.</title>
        <authorList>
            <person name="Varga T."/>
            <person name="Krizsan K."/>
            <person name="Foldi C."/>
            <person name="Dima B."/>
            <person name="Sanchez-Garcia M."/>
            <person name="Sanchez-Ramirez S."/>
            <person name="Szollosi G.J."/>
            <person name="Szarkandi J.G."/>
            <person name="Papp V."/>
            <person name="Albert L."/>
            <person name="Andreopoulos W."/>
            <person name="Angelini C."/>
            <person name="Antonin V."/>
            <person name="Barry K.W."/>
            <person name="Bougher N.L."/>
            <person name="Buchanan P."/>
            <person name="Buyck B."/>
            <person name="Bense V."/>
            <person name="Catcheside P."/>
            <person name="Chovatia M."/>
            <person name="Cooper J."/>
            <person name="Damon W."/>
            <person name="Desjardin D."/>
            <person name="Finy P."/>
            <person name="Geml J."/>
            <person name="Haridas S."/>
            <person name="Hughes K."/>
            <person name="Justo A."/>
            <person name="Karasinski D."/>
            <person name="Kautmanova I."/>
            <person name="Kiss B."/>
            <person name="Kocsube S."/>
            <person name="Kotiranta H."/>
            <person name="LaButti K.M."/>
            <person name="Lechner B.E."/>
            <person name="Liimatainen K."/>
            <person name="Lipzen A."/>
            <person name="Lukacs Z."/>
            <person name="Mihaltcheva S."/>
            <person name="Morgado L.N."/>
            <person name="Niskanen T."/>
            <person name="Noordeloos M.E."/>
            <person name="Ohm R.A."/>
            <person name="Ortiz-Santana B."/>
            <person name="Ovrebo C."/>
            <person name="Racz N."/>
            <person name="Riley R."/>
            <person name="Savchenko A."/>
            <person name="Shiryaev A."/>
            <person name="Soop K."/>
            <person name="Spirin V."/>
            <person name="Szebenyi C."/>
            <person name="Tomsovsky M."/>
            <person name="Tulloss R.E."/>
            <person name="Uehling J."/>
            <person name="Grigoriev I.V."/>
            <person name="Vagvolgyi C."/>
            <person name="Papp T."/>
            <person name="Martin F.M."/>
            <person name="Miettinen O."/>
            <person name="Hibbett D.S."/>
            <person name="Nagy L.G."/>
        </authorList>
    </citation>
    <scope>NUCLEOTIDE SEQUENCE [LARGE SCALE GENOMIC DNA]</scope>
    <source>
        <strain evidence="3 4">CBS 166.37</strain>
    </source>
</reference>
<dbReference type="InterPro" id="IPR011600">
    <property type="entry name" value="Pept_C14_caspase"/>
</dbReference>
<evidence type="ECO:0000313" key="4">
    <source>
        <dbReference type="Proteomes" id="UP000308652"/>
    </source>
</evidence>
<dbReference type="InterPro" id="IPR050452">
    <property type="entry name" value="Metacaspase"/>
</dbReference>
<name>A0A5C3M1A8_9AGAR</name>
<evidence type="ECO:0000313" key="3">
    <source>
        <dbReference type="EMBL" id="TFK39199.1"/>
    </source>
</evidence>
<dbReference type="PANTHER" id="PTHR48104:SF30">
    <property type="entry name" value="METACASPASE-1"/>
    <property type="match status" value="1"/>
</dbReference>
<sequence>MSLGKRTGRFLEQSAYFSTLGAALVKAPRRKALLIGINYSDLKVPQVDVIQMRLVLIFFFHYRAEDIVLMSDDPSTPAYLQPTQNNILRELKAFVRHARPNDHYFFLYAGHSSQRKEEVKCVDKKDLGEQDGLDEFVMPLDSVVIVYNEAEKRFDHQIIHDKVILDDLLHDYLVKPLVPGSQLTAIFDTCHSGTLLDLNHYRCNRVCEWTSSVRRAQRKVLVEGVLEPLYERFNRPNTWTQLAIKFIRGADMLSVPKFCSGYCARKDDDNNYPYVICISACKDSQLIYEVGNRSMTAVRIFK</sequence>
<comment type="similarity">
    <text evidence="1">Belongs to the peptidase C14B family.</text>
</comment>